<evidence type="ECO:0000313" key="3">
    <source>
        <dbReference type="RefSeq" id="XP_027586412.1"/>
    </source>
</evidence>
<sequence>MGARGRHVTVSGGGCARSIRGAMAGTGDDGSWVELRYGPGCPEPAPSPFSCHADVERMLLEAQLETESGDGALLVLDAPAWDDSGAGQASEQSEESEVLPAHSQPPPGCPHPQQGDTLEETKRRQRLLPASLGLACTRCPRYLSPNLRCGACREVQWGGRRDFSVQSCCCSSSPRCCSATS</sequence>
<organism evidence="2 3">
    <name type="scientific">Pipra filicauda</name>
    <name type="common">Wire-tailed manakin</name>
    <dbReference type="NCBI Taxonomy" id="649802"/>
    <lineage>
        <taxon>Eukaryota</taxon>
        <taxon>Metazoa</taxon>
        <taxon>Chordata</taxon>
        <taxon>Craniata</taxon>
        <taxon>Vertebrata</taxon>
        <taxon>Euteleostomi</taxon>
        <taxon>Archelosauria</taxon>
        <taxon>Archosauria</taxon>
        <taxon>Dinosauria</taxon>
        <taxon>Saurischia</taxon>
        <taxon>Theropoda</taxon>
        <taxon>Coelurosauria</taxon>
        <taxon>Aves</taxon>
        <taxon>Neognathae</taxon>
        <taxon>Neoaves</taxon>
        <taxon>Telluraves</taxon>
        <taxon>Australaves</taxon>
        <taxon>Passeriformes</taxon>
        <taxon>Pipridae</taxon>
        <taxon>Pipra</taxon>
    </lineage>
</organism>
<dbReference type="GeneID" id="113992904"/>
<keyword evidence="2" id="KW-1185">Reference proteome</keyword>
<dbReference type="Proteomes" id="UP000504627">
    <property type="component" value="Unplaced"/>
</dbReference>
<accession>A0A6J2HFR3</accession>
<proteinExistence type="predicted"/>
<name>A0A6J2HFR3_9PASS</name>
<gene>
    <name evidence="3" type="primary">LOC113992904</name>
</gene>
<reference evidence="3" key="1">
    <citation type="submission" date="2025-08" db="UniProtKB">
        <authorList>
            <consortium name="RefSeq"/>
        </authorList>
    </citation>
    <scope>IDENTIFICATION</scope>
    <source>
        <tissue evidence="3">Muscle</tissue>
    </source>
</reference>
<protein>
    <submittedName>
        <fullName evidence="3">Uncharacterized protein LOC113992904 isoform X2</fullName>
    </submittedName>
</protein>
<evidence type="ECO:0000256" key="1">
    <source>
        <dbReference type="SAM" id="MobiDB-lite"/>
    </source>
</evidence>
<dbReference type="RefSeq" id="XP_027586412.1">
    <property type="nucleotide sequence ID" value="XM_027730611.2"/>
</dbReference>
<evidence type="ECO:0000313" key="2">
    <source>
        <dbReference type="Proteomes" id="UP000504627"/>
    </source>
</evidence>
<feature type="region of interest" description="Disordered" evidence="1">
    <location>
        <begin position="81"/>
        <end position="119"/>
    </location>
</feature>
<dbReference type="AlphaFoldDB" id="A0A6J2HFR3"/>